<feature type="domain" description="HTH araC/xylS-type" evidence="4">
    <location>
        <begin position="169"/>
        <end position="269"/>
    </location>
</feature>
<name>A0ABW4ZQP0_9SPHI</name>
<dbReference type="Pfam" id="PF12833">
    <property type="entry name" value="HTH_18"/>
    <property type="match status" value="1"/>
</dbReference>
<comment type="caution">
    <text evidence="5">The sequence shown here is derived from an EMBL/GenBank/DDBJ whole genome shotgun (WGS) entry which is preliminary data.</text>
</comment>
<dbReference type="Gene3D" id="1.10.10.60">
    <property type="entry name" value="Homeodomain-like"/>
    <property type="match status" value="1"/>
</dbReference>
<evidence type="ECO:0000313" key="5">
    <source>
        <dbReference type="EMBL" id="MFD2164192.1"/>
    </source>
</evidence>
<evidence type="ECO:0000256" key="1">
    <source>
        <dbReference type="ARBA" id="ARBA00023015"/>
    </source>
</evidence>
<evidence type="ECO:0000256" key="2">
    <source>
        <dbReference type="ARBA" id="ARBA00023125"/>
    </source>
</evidence>
<accession>A0ABW4ZQP0</accession>
<dbReference type="SUPFAM" id="SSF46689">
    <property type="entry name" value="Homeodomain-like"/>
    <property type="match status" value="1"/>
</dbReference>
<dbReference type="SMART" id="SM00342">
    <property type="entry name" value="HTH_ARAC"/>
    <property type="match status" value="1"/>
</dbReference>
<evidence type="ECO:0000313" key="6">
    <source>
        <dbReference type="Proteomes" id="UP001597387"/>
    </source>
</evidence>
<reference evidence="6" key="1">
    <citation type="journal article" date="2019" name="Int. J. Syst. Evol. Microbiol.">
        <title>The Global Catalogue of Microorganisms (GCM) 10K type strain sequencing project: providing services to taxonomists for standard genome sequencing and annotation.</title>
        <authorList>
            <consortium name="The Broad Institute Genomics Platform"/>
            <consortium name="The Broad Institute Genome Sequencing Center for Infectious Disease"/>
            <person name="Wu L."/>
            <person name="Ma J."/>
        </authorList>
    </citation>
    <scope>NUCLEOTIDE SEQUENCE [LARGE SCALE GENOMIC DNA]</scope>
    <source>
        <strain evidence="6">KCTC 42217</strain>
    </source>
</reference>
<dbReference type="InterPro" id="IPR009057">
    <property type="entry name" value="Homeodomain-like_sf"/>
</dbReference>
<dbReference type="PROSITE" id="PS01124">
    <property type="entry name" value="HTH_ARAC_FAMILY_2"/>
    <property type="match status" value="1"/>
</dbReference>
<keyword evidence="2" id="KW-0238">DNA-binding</keyword>
<keyword evidence="1" id="KW-0805">Transcription regulation</keyword>
<gene>
    <name evidence="5" type="ORF">ACFSJU_17415</name>
</gene>
<dbReference type="RefSeq" id="WP_255904386.1">
    <property type="nucleotide sequence ID" value="NZ_JAFMZO010000004.1"/>
</dbReference>
<dbReference type="EMBL" id="JBHUHZ010000003">
    <property type="protein sequence ID" value="MFD2164192.1"/>
    <property type="molecule type" value="Genomic_DNA"/>
</dbReference>
<dbReference type="InterPro" id="IPR046532">
    <property type="entry name" value="DUF6597"/>
</dbReference>
<dbReference type="Proteomes" id="UP001597387">
    <property type="component" value="Unassembled WGS sequence"/>
</dbReference>
<dbReference type="PANTHER" id="PTHR46796:SF13">
    <property type="entry name" value="HTH-TYPE TRANSCRIPTIONAL ACTIVATOR RHAS"/>
    <property type="match status" value="1"/>
</dbReference>
<dbReference type="PANTHER" id="PTHR46796">
    <property type="entry name" value="HTH-TYPE TRANSCRIPTIONAL ACTIVATOR RHAS-RELATED"/>
    <property type="match status" value="1"/>
</dbReference>
<keyword evidence="6" id="KW-1185">Reference proteome</keyword>
<keyword evidence="3" id="KW-0804">Transcription</keyword>
<dbReference type="Pfam" id="PF20240">
    <property type="entry name" value="DUF6597"/>
    <property type="match status" value="1"/>
</dbReference>
<protein>
    <submittedName>
        <fullName evidence="5">Helix-turn-helix domain-containing protein</fullName>
    </submittedName>
</protein>
<sequence>MKAHSEVSLLSNMPAAVKFDTYAPCDMLKPFIKAFAVSEAVEENTYRVLPDTGLVIGLQYKGRLSQIVNNSESILAASGVTGLNDSYRIFKNSANIGTVLIYFKEGGAAKFFRHPIHELFQQSLSLDNLMLSSELVLLEEQLYEAREDADRIAVVEHFLISRMRQIEPDNLVLAAISLIQHSKGNIRIKALSEYLNISQSPLEKRFRQLIGASPKKFASIIRLKYALDSYQPQSSLTDLGYNSGFYDQAHFIKEFKTFTGETPEKYFKRV</sequence>
<dbReference type="InterPro" id="IPR050204">
    <property type="entry name" value="AraC_XylS_family_regulators"/>
</dbReference>
<evidence type="ECO:0000256" key="3">
    <source>
        <dbReference type="ARBA" id="ARBA00023163"/>
    </source>
</evidence>
<organism evidence="5 6">
    <name type="scientific">Paradesertivirga mongoliensis</name>
    <dbReference type="NCBI Taxonomy" id="2100740"/>
    <lineage>
        <taxon>Bacteria</taxon>
        <taxon>Pseudomonadati</taxon>
        <taxon>Bacteroidota</taxon>
        <taxon>Sphingobacteriia</taxon>
        <taxon>Sphingobacteriales</taxon>
        <taxon>Sphingobacteriaceae</taxon>
        <taxon>Paradesertivirga</taxon>
    </lineage>
</organism>
<dbReference type="InterPro" id="IPR018060">
    <property type="entry name" value="HTH_AraC"/>
</dbReference>
<evidence type="ECO:0000259" key="4">
    <source>
        <dbReference type="PROSITE" id="PS01124"/>
    </source>
</evidence>
<proteinExistence type="predicted"/>